<keyword evidence="4" id="KW-1185">Reference proteome</keyword>
<feature type="binding site" evidence="1">
    <location>
        <position position="880"/>
    </location>
    <ligand>
        <name>Zn(2+)</name>
        <dbReference type="ChEBI" id="CHEBI:29105"/>
    </ligand>
</feature>
<sequence>MEVMNETNDPNVLQRSVSSQEEKEELFAPFYAHIMSWFEKSLDDELNKVSDTMVQKEAVSLSLAENYKRKIMEITRKVLIFEFHQTFDTVDSTDESKHYKAFCKKLKRSDYIWNMLDKYPVLLRMMKSIEKNFLHHCTLIIKRFQDDYSQIENMLGKKAGKLRRLTIDAGDTHRNGSSVAVLECENDKIVYKPRSLKADCLYEKVIACFNEQNKQDLKTTKTLDKGDYGWQEFIRFSPCSREEDAGIFYKELGMHLGFVYMFKGTDFHYENIIAQEAKPILLDLETLFQPTLDFRGGAREDQPLQLFDFLSQTVYKSLLLDNISHPEETGSKNLSGLSKMENQAYDEEQVLYPGTDHICIKKVTVEMDRSMNLPICNGRVMEVFGFEKEFMEGFEHVYRFFQAHADMVIAIIRAFPDFPVRIIVRPTYIYASFLQALLHPKYLGRSEERERILSFFDTSYASIRTFQEIVPYEIEDLYGGDIPYFYASFRHRMLYSSKDTLIPCELLQDSPNHEVQYRMRHLSDEDLMYQMELINISLAASRANNGKKQQTESGSNFYKWPIQINSIQNFIETETRDIINKQLKYNDHIQWLSLAVSPGGQMTAGPLSYGLYDGLSGITLYLAAFAHEEGEDFKTIGEDTFRSIKHLLDNSLLSSHFSAYYGVASYVYFTEKLREWKMINEKQAFKIYEDFCGKVIAHYEDISSFDFIGGAAGVLKVLSLLYKKHKIISAKKAADLVFQSLTARASVQEDTMYWADKQAFNNNVLAGFSHGLTGICFALSEYAAVSSIKTKEQVSDVINRALRYEDILFNEERDDWIDNRKDYTAYSHPFWCHGAAGILLGRVLIQQNMGSACQVNHIDDALTTTIQNGADHKQGNSLCHGLLGNLDILLEIRNAPFLKSRKQEIDQTIDAWMSKYVSEMEDSGWNNGVEKDFSGLGLMLGRTGQLYTLLRWKNPDTSLPSVLLLD</sequence>
<dbReference type="PRINTS" id="PR01950">
    <property type="entry name" value="LANCSUPER"/>
</dbReference>
<organism evidence="3 4">
    <name type="scientific">Salibacterium halotolerans</name>
    <dbReference type="NCBI Taxonomy" id="1884432"/>
    <lineage>
        <taxon>Bacteria</taxon>
        <taxon>Bacillati</taxon>
        <taxon>Bacillota</taxon>
        <taxon>Bacilli</taxon>
        <taxon>Bacillales</taxon>
        <taxon>Bacillaceae</taxon>
    </lineage>
</organism>
<dbReference type="Gene3D" id="1.50.10.20">
    <property type="match status" value="1"/>
</dbReference>
<dbReference type="RefSeq" id="WP_093338799.1">
    <property type="nucleotide sequence ID" value="NZ_FOXD01000022.1"/>
</dbReference>
<name>A0A1I5WSK4_9BACI</name>
<feature type="binding site" evidence="1">
    <location>
        <position position="879"/>
    </location>
    <ligand>
        <name>Zn(2+)</name>
        <dbReference type="ChEBI" id="CHEBI:29105"/>
    </ligand>
</feature>
<dbReference type="SMART" id="SM01260">
    <property type="entry name" value="LANC_like"/>
    <property type="match status" value="1"/>
</dbReference>
<dbReference type="Pfam" id="PF13575">
    <property type="entry name" value="DUF4135"/>
    <property type="match status" value="1"/>
</dbReference>
<dbReference type="OrthoDB" id="9148343at2"/>
<dbReference type="InterPro" id="IPR017146">
    <property type="entry name" value="Lanti_2_LanM"/>
</dbReference>
<dbReference type="AlphaFoldDB" id="A0A1I5WSK4"/>
<feature type="binding site" evidence="1">
    <location>
        <position position="832"/>
    </location>
    <ligand>
        <name>Zn(2+)</name>
        <dbReference type="ChEBI" id="CHEBI:29105"/>
    </ligand>
</feature>
<dbReference type="GO" id="GO:0046872">
    <property type="term" value="F:metal ion binding"/>
    <property type="evidence" value="ECO:0007669"/>
    <property type="project" value="UniProtKB-KW"/>
</dbReference>
<dbReference type="STRING" id="1884432.SAMN05518683_12235"/>
<protein>
    <submittedName>
        <fullName evidence="3">Type 2 lantibiotic biosynthesis protein LanM</fullName>
    </submittedName>
</protein>
<dbReference type="InterPro" id="IPR007822">
    <property type="entry name" value="LANC-like"/>
</dbReference>
<accession>A0A1I5WSK4</accession>
<dbReference type="Proteomes" id="UP000198892">
    <property type="component" value="Unassembled WGS sequence"/>
</dbReference>
<dbReference type="SUPFAM" id="SSF158745">
    <property type="entry name" value="LanC-like"/>
    <property type="match status" value="1"/>
</dbReference>
<dbReference type="GO" id="GO:0031179">
    <property type="term" value="P:peptide modification"/>
    <property type="evidence" value="ECO:0007669"/>
    <property type="project" value="InterPro"/>
</dbReference>
<dbReference type="InterPro" id="IPR025410">
    <property type="entry name" value="Lant_dehyd"/>
</dbReference>
<evidence type="ECO:0000256" key="1">
    <source>
        <dbReference type="PIRSR" id="PIRSR607822-1"/>
    </source>
</evidence>
<dbReference type="PIRSF" id="PIRSF037228">
    <property type="entry name" value="Lant_mod_RumM"/>
    <property type="match status" value="1"/>
</dbReference>
<proteinExistence type="predicted"/>
<evidence type="ECO:0000259" key="2">
    <source>
        <dbReference type="Pfam" id="PF13575"/>
    </source>
</evidence>
<dbReference type="NCBIfam" id="TIGR03897">
    <property type="entry name" value="lanti_2_LanM"/>
    <property type="match status" value="1"/>
</dbReference>
<evidence type="ECO:0000313" key="4">
    <source>
        <dbReference type="Proteomes" id="UP000198892"/>
    </source>
</evidence>
<keyword evidence="1" id="KW-0862">Zinc</keyword>
<gene>
    <name evidence="3" type="ORF">SAMN05518683_12235</name>
</gene>
<reference evidence="4" key="1">
    <citation type="submission" date="2016-10" db="EMBL/GenBank/DDBJ databases">
        <authorList>
            <person name="Varghese N."/>
            <person name="Submissions S."/>
        </authorList>
    </citation>
    <scope>NUCLEOTIDE SEQUENCE [LARGE SCALE GENOMIC DNA]</scope>
    <source>
        <strain evidence="4">S7</strain>
    </source>
</reference>
<dbReference type="CDD" id="cd04792">
    <property type="entry name" value="LanM-like"/>
    <property type="match status" value="1"/>
</dbReference>
<evidence type="ECO:0000313" key="3">
    <source>
        <dbReference type="EMBL" id="SFQ22743.1"/>
    </source>
</evidence>
<keyword evidence="1" id="KW-0479">Metal-binding</keyword>
<feature type="domain" description="Lantibiotic biosynthesis protein dehydration" evidence="2">
    <location>
        <begin position="119"/>
        <end position="487"/>
    </location>
</feature>
<dbReference type="EMBL" id="FOXD01000022">
    <property type="protein sequence ID" value="SFQ22743.1"/>
    <property type="molecule type" value="Genomic_DNA"/>
</dbReference>
<dbReference type="Pfam" id="PF05147">
    <property type="entry name" value="LANC_like"/>
    <property type="match status" value="1"/>
</dbReference>